<dbReference type="Pfam" id="PF13524">
    <property type="entry name" value="Glyco_trans_1_2"/>
    <property type="match status" value="1"/>
</dbReference>
<comment type="caution">
    <text evidence="2">The sequence shown here is derived from an EMBL/GenBank/DDBJ whole genome shotgun (WGS) entry which is preliminary data.</text>
</comment>
<sequence>MSPKSASAMPSPRIFLIYKGRGINSWHEDIQSGFRQLGCEVKASSLRSNHLIERISQVRTKTRLLENDAVCRRIAASLREFGPDLILVLNFPGLPEQAHSMFREATDGRTPIVGWLCDRFDRFPPALRPLFDGVYNFDTAASDLLMDIYQGTSCKLRILPLAANPDKYRYAPIHARSRIAALAFAGNCTPSRNEIFERYRKIGGGLETFGPHSTSWLRPWRNRRLSSDALSRIYKKYLVSLNVLQEGNTVHGLNLRAFEIPCAGGLGTYPDVPQLAECFIPGEEILVYHSLEELKSLVEEMIADPEKAQAISEAGHRRVMNEHTFAHRAVTIISDWLPKHSVGMLSALK</sequence>
<evidence type="ECO:0000313" key="2">
    <source>
        <dbReference type="EMBL" id="MFD2257523.1"/>
    </source>
</evidence>
<dbReference type="GO" id="GO:0016757">
    <property type="term" value="F:glycosyltransferase activity"/>
    <property type="evidence" value="ECO:0007669"/>
    <property type="project" value="UniProtKB-KW"/>
</dbReference>
<dbReference type="EC" id="2.4.-.-" evidence="2"/>
<protein>
    <submittedName>
        <fullName evidence="2">Glycosyltransferase</fullName>
        <ecNumber evidence="2">2.4.-.-</ecNumber>
    </submittedName>
</protein>
<proteinExistence type="predicted"/>
<gene>
    <name evidence="2" type="ORF">ACFSSA_12645</name>
</gene>
<evidence type="ECO:0000259" key="1">
    <source>
        <dbReference type="Pfam" id="PF13524"/>
    </source>
</evidence>
<organism evidence="2 3">
    <name type="scientific">Luteolibacter algae</name>
    <dbReference type="NCBI Taxonomy" id="454151"/>
    <lineage>
        <taxon>Bacteria</taxon>
        <taxon>Pseudomonadati</taxon>
        <taxon>Verrucomicrobiota</taxon>
        <taxon>Verrucomicrobiia</taxon>
        <taxon>Verrucomicrobiales</taxon>
        <taxon>Verrucomicrobiaceae</taxon>
        <taxon>Luteolibacter</taxon>
    </lineage>
</organism>
<dbReference type="RefSeq" id="WP_386820831.1">
    <property type="nucleotide sequence ID" value="NZ_JBHUIT010000031.1"/>
</dbReference>
<reference evidence="3" key="1">
    <citation type="journal article" date="2019" name="Int. J. Syst. Evol. Microbiol.">
        <title>The Global Catalogue of Microorganisms (GCM) 10K type strain sequencing project: providing services to taxonomists for standard genome sequencing and annotation.</title>
        <authorList>
            <consortium name="The Broad Institute Genomics Platform"/>
            <consortium name="The Broad Institute Genome Sequencing Center for Infectious Disease"/>
            <person name="Wu L."/>
            <person name="Ma J."/>
        </authorList>
    </citation>
    <scope>NUCLEOTIDE SEQUENCE [LARGE SCALE GENOMIC DNA]</scope>
    <source>
        <strain evidence="3">CGMCC 4.7106</strain>
    </source>
</reference>
<dbReference type="EMBL" id="JBHUIT010000031">
    <property type="protein sequence ID" value="MFD2257523.1"/>
    <property type="molecule type" value="Genomic_DNA"/>
</dbReference>
<dbReference type="InterPro" id="IPR055259">
    <property type="entry name" value="YkvP/CgeB_Glyco_trans-like"/>
</dbReference>
<keyword evidence="3" id="KW-1185">Reference proteome</keyword>
<keyword evidence="2" id="KW-0328">Glycosyltransferase</keyword>
<name>A0ABW5DAL0_9BACT</name>
<evidence type="ECO:0000313" key="3">
    <source>
        <dbReference type="Proteomes" id="UP001597375"/>
    </source>
</evidence>
<accession>A0ABW5DAL0</accession>
<keyword evidence="2" id="KW-0808">Transferase</keyword>
<feature type="domain" description="Spore protein YkvP/CgeB glycosyl transferase-like" evidence="1">
    <location>
        <begin position="204"/>
        <end position="333"/>
    </location>
</feature>
<dbReference type="Proteomes" id="UP001597375">
    <property type="component" value="Unassembled WGS sequence"/>
</dbReference>